<dbReference type="AlphaFoldDB" id="A0A5J4PI65"/>
<dbReference type="EMBL" id="SNRW01050441">
    <property type="protein sequence ID" value="KAA6309155.1"/>
    <property type="molecule type" value="Genomic_DNA"/>
</dbReference>
<accession>A0A5J4PI65</accession>
<sequence length="42" mass="4468">MGITIAPSGKQEKTGSGSSLTKAKPSQITPKGSFKQQEFKEE</sequence>
<name>A0A5J4PI65_9EUKA</name>
<organism evidence="2 3">
    <name type="scientific">Streblomastix strix</name>
    <dbReference type="NCBI Taxonomy" id="222440"/>
    <lineage>
        <taxon>Eukaryota</taxon>
        <taxon>Metamonada</taxon>
        <taxon>Preaxostyla</taxon>
        <taxon>Oxymonadida</taxon>
        <taxon>Streblomastigidae</taxon>
        <taxon>Streblomastix</taxon>
    </lineage>
</organism>
<comment type="caution">
    <text evidence="2">The sequence shown here is derived from an EMBL/GenBank/DDBJ whole genome shotgun (WGS) entry which is preliminary data.</text>
</comment>
<protein>
    <submittedName>
        <fullName evidence="2">Uncharacterized protein</fullName>
    </submittedName>
</protein>
<feature type="non-terminal residue" evidence="2">
    <location>
        <position position="42"/>
    </location>
</feature>
<dbReference type="Proteomes" id="UP000324800">
    <property type="component" value="Unassembled WGS sequence"/>
</dbReference>
<gene>
    <name evidence="2" type="ORF">EZS28_056567</name>
</gene>
<reference evidence="2 3" key="1">
    <citation type="submission" date="2019-03" db="EMBL/GenBank/DDBJ databases">
        <title>Single cell metagenomics reveals metabolic interactions within the superorganism composed of flagellate Streblomastix strix and complex community of Bacteroidetes bacteria on its surface.</title>
        <authorList>
            <person name="Treitli S.C."/>
            <person name="Kolisko M."/>
            <person name="Husnik F."/>
            <person name="Keeling P."/>
            <person name="Hampl V."/>
        </authorList>
    </citation>
    <scope>NUCLEOTIDE SEQUENCE [LARGE SCALE GENOMIC DNA]</scope>
    <source>
        <strain evidence="2">ST1C</strain>
    </source>
</reference>
<proteinExistence type="predicted"/>
<evidence type="ECO:0000313" key="3">
    <source>
        <dbReference type="Proteomes" id="UP000324800"/>
    </source>
</evidence>
<evidence type="ECO:0000256" key="1">
    <source>
        <dbReference type="SAM" id="MobiDB-lite"/>
    </source>
</evidence>
<feature type="region of interest" description="Disordered" evidence="1">
    <location>
        <begin position="1"/>
        <end position="42"/>
    </location>
</feature>
<feature type="compositionally biased region" description="Polar residues" evidence="1">
    <location>
        <begin position="14"/>
        <end position="36"/>
    </location>
</feature>
<evidence type="ECO:0000313" key="2">
    <source>
        <dbReference type="EMBL" id="KAA6309155.1"/>
    </source>
</evidence>